<dbReference type="Gene3D" id="3.30.70.100">
    <property type="match status" value="1"/>
</dbReference>
<protein>
    <recommendedName>
        <fullName evidence="1">ABM domain-containing protein</fullName>
    </recommendedName>
</protein>
<reference evidence="2 3" key="1">
    <citation type="submission" date="2019-07" db="EMBL/GenBank/DDBJ databases">
        <title>Whole genome shotgun sequence of Gluconobacter wancherniae NBRC 103581.</title>
        <authorList>
            <person name="Hosoyama A."/>
            <person name="Uohara A."/>
            <person name="Ohji S."/>
            <person name="Ichikawa N."/>
        </authorList>
    </citation>
    <scope>NUCLEOTIDE SEQUENCE [LARGE SCALE GENOMIC DNA]</scope>
    <source>
        <strain evidence="2 3">NBRC 103581</strain>
    </source>
</reference>
<feature type="domain" description="ABM" evidence="1">
    <location>
        <begin position="17"/>
        <end position="105"/>
    </location>
</feature>
<evidence type="ECO:0000259" key="1">
    <source>
        <dbReference type="PROSITE" id="PS51725"/>
    </source>
</evidence>
<dbReference type="PANTHER" id="PTHR33336">
    <property type="entry name" value="QUINOL MONOOXYGENASE YGIN-RELATED"/>
    <property type="match status" value="1"/>
</dbReference>
<dbReference type="Pfam" id="PF03992">
    <property type="entry name" value="ABM"/>
    <property type="match status" value="1"/>
</dbReference>
<dbReference type="InterPro" id="IPR007138">
    <property type="entry name" value="ABM_dom"/>
</dbReference>
<dbReference type="EMBL" id="BJUZ01000003">
    <property type="protein sequence ID" value="GEK94434.1"/>
    <property type="molecule type" value="Genomic_DNA"/>
</dbReference>
<dbReference type="AlphaFoldDB" id="A0A511B1Y7"/>
<dbReference type="InterPro" id="IPR050744">
    <property type="entry name" value="AI-2_Isomerase_LsrG"/>
</dbReference>
<evidence type="ECO:0000313" key="3">
    <source>
        <dbReference type="Proteomes" id="UP000321230"/>
    </source>
</evidence>
<dbReference type="Proteomes" id="UP000321230">
    <property type="component" value="Unassembled WGS sequence"/>
</dbReference>
<dbReference type="SUPFAM" id="SSF54909">
    <property type="entry name" value="Dimeric alpha+beta barrel"/>
    <property type="match status" value="1"/>
</dbReference>
<sequence>MSVDEYFQEDDSMSEVTYVVAIVTVAPEHAHTAEAELARCMVASRKEAPCQHYVVNRDLEKPGRFTTDERWDTPAAFDAHLATSHFNVLAKAMGALGAEVTIMKVRPLDAAADAA</sequence>
<keyword evidence="3" id="KW-1185">Reference proteome</keyword>
<gene>
    <name evidence="2" type="ORF">GWA01_22040</name>
</gene>
<name>A0A511B1Y7_9PROT</name>
<dbReference type="InterPro" id="IPR011008">
    <property type="entry name" value="Dimeric_a/b-barrel"/>
</dbReference>
<dbReference type="GO" id="GO:0003824">
    <property type="term" value="F:catalytic activity"/>
    <property type="evidence" value="ECO:0007669"/>
    <property type="project" value="TreeGrafter"/>
</dbReference>
<dbReference type="PANTHER" id="PTHR33336:SF3">
    <property type="entry name" value="ABM DOMAIN-CONTAINING PROTEIN"/>
    <property type="match status" value="1"/>
</dbReference>
<proteinExistence type="predicted"/>
<comment type="caution">
    <text evidence="2">The sequence shown here is derived from an EMBL/GenBank/DDBJ whole genome shotgun (WGS) entry which is preliminary data.</text>
</comment>
<dbReference type="PROSITE" id="PS51725">
    <property type="entry name" value="ABM"/>
    <property type="match status" value="1"/>
</dbReference>
<evidence type="ECO:0000313" key="2">
    <source>
        <dbReference type="EMBL" id="GEK94434.1"/>
    </source>
</evidence>
<accession>A0A511B1Y7</accession>
<organism evidence="2 3">
    <name type="scientific">Gluconobacter wancherniae NBRC 103581</name>
    <dbReference type="NCBI Taxonomy" id="656744"/>
    <lineage>
        <taxon>Bacteria</taxon>
        <taxon>Pseudomonadati</taxon>
        <taxon>Pseudomonadota</taxon>
        <taxon>Alphaproteobacteria</taxon>
        <taxon>Acetobacterales</taxon>
        <taxon>Acetobacteraceae</taxon>
        <taxon>Gluconobacter</taxon>
    </lineage>
</organism>